<dbReference type="Proteomes" id="UP001152484">
    <property type="component" value="Unassembled WGS sequence"/>
</dbReference>
<keyword evidence="2" id="KW-1185">Reference proteome</keyword>
<evidence type="ECO:0008006" key="3">
    <source>
        <dbReference type="Google" id="ProtNLM"/>
    </source>
</evidence>
<feature type="non-terminal residue" evidence="1">
    <location>
        <position position="116"/>
    </location>
</feature>
<dbReference type="OrthoDB" id="1750575at2759"/>
<name>A0A9P0YJK5_CUSEU</name>
<evidence type="ECO:0000313" key="2">
    <source>
        <dbReference type="Proteomes" id="UP001152484"/>
    </source>
</evidence>
<organism evidence="1 2">
    <name type="scientific">Cuscuta europaea</name>
    <name type="common">European dodder</name>
    <dbReference type="NCBI Taxonomy" id="41803"/>
    <lineage>
        <taxon>Eukaryota</taxon>
        <taxon>Viridiplantae</taxon>
        <taxon>Streptophyta</taxon>
        <taxon>Embryophyta</taxon>
        <taxon>Tracheophyta</taxon>
        <taxon>Spermatophyta</taxon>
        <taxon>Magnoliopsida</taxon>
        <taxon>eudicotyledons</taxon>
        <taxon>Gunneridae</taxon>
        <taxon>Pentapetalae</taxon>
        <taxon>asterids</taxon>
        <taxon>lamiids</taxon>
        <taxon>Solanales</taxon>
        <taxon>Convolvulaceae</taxon>
        <taxon>Cuscuteae</taxon>
        <taxon>Cuscuta</taxon>
        <taxon>Cuscuta subgen. Cuscuta</taxon>
    </lineage>
</organism>
<protein>
    <recommendedName>
        <fullName evidence="3">Retrotransposon Copia-like N-terminal domain-containing protein</fullName>
    </recommendedName>
</protein>
<sequence>MSKEAESASSNLDHSTIVSAATAAAFALRNQKFDLPSIPPSYRLNGRNYLGWSKLVYTLLRGKDLEDYLTVSTPEEGEIDAAIWEKTNANVRVWLWDSMDPNISSTCLYMDSAKEI</sequence>
<reference evidence="1" key="1">
    <citation type="submission" date="2022-07" db="EMBL/GenBank/DDBJ databases">
        <authorList>
            <person name="Macas J."/>
            <person name="Novak P."/>
            <person name="Neumann P."/>
        </authorList>
    </citation>
    <scope>NUCLEOTIDE SEQUENCE</scope>
</reference>
<accession>A0A9P0YJK5</accession>
<gene>
    <name evidence="1" type="ORF">CEURO_LOCUS1757</name>
</gene>
<proteinExistence type="predicted"/>
<dbReference type="AlphaFoldDB" id="A0A9P0YJK5"/>
<comment type="caution">
    <text evidence="1">The sequence shown here is derived from an EMBL/GenBank/DDBJ whole genome shotgun (WGS) entry which is preliminary data.</text>
</comment>
<dbReference type="EMBL" id="CAMAPE010000004">
    <property type="protein sequence ID" value="CAH9061552.1"/>
    <property type="molecule type" value="Genomic_DNA"/>
</dbReference>
<evidence type="ECO:0000313" key="1">
    <source>
        <dbReference type="EMBL" id="CAH9061552.1"/>
    </source>
</evidence>